<keyword evidence="5" id="KW-1185">Reference proteome</keyword>
<sequence>MKTLFRFLCSAALVLGIGFALFVADACRPPPSSPSHADAIIALTGGEKRVNTAIDLLRQGYAEKLFVSGVGPHVTLAQLIAAPGIHQPALPPDLTARITLGRRAYTTIGNAHETTDWTLQQHAQHVILVTAGYHIRRAALELKRTAPALDITLYPVHPGALQSLLSRSSLHLLAREYLKLLGAECSVLTGLPDGNDGLRHHPDTGSAPHSP</sequence>
<protein>
    <submittedName>
        <fullName evidence="4">YdcF family protein</fullName>
    </submittedName>
</protein>
<feature type="signal peptide" evidence="2">
    <location>
        <begin position="1"/>
        <end position="26"/>
    </location>
</feature>
<feature type="region of interest" description="Disordered" evidence="1">
    <location>
        <begin position="192"/>
        <end position="211"/>
    </location>
</feature>
<name>A0A4Y6V6W9_9PROT</name>
<dbReference type="Pfam" id="PF02698">
    <property type="entry name" value="DUF218"/>
    <property type="match status" value="1"/>
</dbReference>
<proteinExistence type="predicted"/>
<evidence type="ECO:0000313" key="5">
    <source>
        <dbReference type="Proteomes" id="UP000317214"/>
    </source>
</evidence>
<dbReference type="PANTHER" id="PTHR30336">
    <property type="entry name" value="INNER MEMBRANE PROTEIN, PROBABLE PERMEASE"/>
    <property type="match status" value="1"/>
</dbReference>
<dbReference type="Proteomes" id="UP000317214">
    <property type="component" value="Chromosome"/>
</dbReference>
<feature type="domain" description="DUF218" evidence="3">
    <location>
        <begin position="38"/>
        <end position="178"/>
    </location>
</feature>
<dbReference type="KEGG" id="ntn:D5366_01010"/>
<dbReference type="InterPro" id="IPR003848">
    <property type="entry name" value="DUF218"/>
</dbReference>
<keyword evidence="2" id="KW-0732">Signal</keyword>
<reference evidence="4 5" key="1">
    <citation type="submission" date="2018-09" db="EMBL/GenBank/DDBJ databases">
        <title>The complete genome sequence of Neokomagataea tanensis NBRC 106556(T).</title>
        <authorList>
            <person name="Chua K.-O."/>
            <person name="See-Too W.-S."/>
            <person name="Hong K.-W."/>
            <person name="Yin W.-F."/>
            <person name="Chan K.-G."/>
        </authorList>
    </citation>
    <scope>NUCLEOTIDE SEQUENCE [LARGE SCALE GENOMIC DNA]</scope>
    <source>
        <strain evidence="5">AH13 \ NBRC 106556</strain>
    </source>
</reference>
<evidence type="ECO:0000313" key="4">
    <source>
        <dbReference type="EMBL" id="QDH24075.1"/>
    </source>
</evidence>
<dbReference type="InterPro" id="IPR051599">
    <property type="entry name" value="Cell_Envelope_Assoc"/>
</dbReference>
<dbReference type="CDD" id="cd06259">
    <property type="entry name" value="YdcF-like"/>
    <property type="match status" value="1"/>
</dbReference>
<gene>
    <name evidence="4" type="ORF">D5366_01010</name>
</gene>
<dbReference type="AlphaFoldDB" id="A0A4Y6V6W9"/>
<organism evidence="4 5">
    <name type="scientific">Neokomagataea tanensis</name>
    <dbReference type="NCBI Taxonomy" id="661191"/>
    <lineage>
        <taxon>Bacteria</taxon>
        <taxon>Pseudomonadati</taxon>
        <taxon>Pseudomonadota</taxon>
        <taxon>Alphaproteobacteria</taxon>
        <taxon>Acetobacterales</taxon>
        <taxon>Acetobacteraceae</taxon>
        <taxon>Neokomagataea</taxon>
    </lineage>
</organism>
<evidence type="ECO:0000256" key="2">
    <source>
        <dbReference type="SAM" id="SignalP"/>
    </source>
</evidence>
<dbReference type="GO" id="GO:0043164">
    <property type="term" value="P:Gram-negative-bacterium-type cell wall biogenesis"/>
    <property type="evidence" value="ECO:0007669"/>
    <property type="project" value="TreeGrafter"/>
</dbReference>
<dbReference type="RefSeq" id="WP_141491911.1">
    <property type="nucleotide sequence ID" value="NZ_CP032485.1"/>
</dbReference>
<evidence type="ECO:0000259" key="3">
    <source>
        <dbReference type="Pfam" id="PF02698"/>
    </source>
</evidence>
<evidence type="ECO:0000256" key="1">
    <source>
        <dbReference type="SAM" id="MobiDB-lite"/>
    </source>
</evidence>
<dbReference type="EMBL" id="CP032485">
    <property type="protein sequence ID" value="QDH24075.1"/>
    <property type="molecule type" value="Genomic_DNA"/>
</dbReference>
<dbReference type="GO" id="GO:0000270">
    <property type="term" value="P:peptidoglycan metabolic process"/>
    <property type="evidence" value="ECO:0007669"/>
    <property type="project" value="TreeGrafter"/>
</dbReference>
<dbReference type="OrthoDB" id="9812311at2"/>
<dbReference type="PANTHER" id="PTHR30336:SF4">
    <property type="entry name" value="ENVELOPE BIOGENESIS FACTOR ELYC"/>
    <property type="match status" value="1"/>
</dbReference>
<feature type="chain" id="PRO_5021440880" evidence="2">
    <location>
        <begin position="27"/>
        <end position="211"/>
    </location>
</feature>
<accession>A0A4Y6V6W9</accession>
<dbReference type="GO" id="GO:0005886">
    <property type="term" value="C:plasma membrane"/>
    <property type="evidence" value="ECO:0007669"/>
    <property type="project" value="TreeGrafter"/>
</dbReference>